<dbReference type="InterPro" id="IPR003137">
    <property type="entry name" value="PA_domain"/>
</dbReference>
<evidence type="ECO:0000256" key="8">
    <source>
        <dbReference type="PIRSR" id="PIRSR615500-1"/>
    </source>
</evidence>
<protein>
    <submittedName>
        <fullName evidence="17">Subtilisin-like protease 4</fullName>
    </submittedName>
</protein>
<dbReference type="PROSITE" id="PS00137">
    <property type="entry name" value="SUBTILASE_HIS"/>
    <property type="match status" value="1"/>
</dbReference>
<evidence type="ECO:0000256" key="10">
    <source>
        <dbReference type="RuleBase" id="RU003355"/>
    </source>
</evidence>
<dbReference type="Pfam" id="PF17766">
    <property type="entry name" value="fn3_6"/>
    <property type="match status" value="1"/>
</dbReference>
<dbReference type="CDD" id="cd02120">
    <property type="entry name" value="PA_subtilisin_like"/>
    <property type="match status" value="1"/>
</dbReference>
<dbReference type="InterPro" id="IPR010259">
    <property type="entry name" value="S8pro/Inhibitor_I9"/>
</dbReference>
<organism evidence="16 17">
    <name type="scientific">Dioscorea cayennensis subsp. rotundata</name>
    <name type="common">White Guinea yam</name>
    <name type="synonym">Dioscorea rotundata</name>
    <dbReference type="NCBI Taxonomy" id="55577"/>
    <lineage>
        <taxon>Eukaryota</taxon>
        <taxon>Viridiplantae</taxon>
        <taxon>Streptophyta</taxon>
        <taxon>Embryophyta</taxon>
        <taxon>Tracheophyta</taxon>
        <taxon>Spermatophyta</taxon>
        <taxon>Magnoliopsida</taxon>
        <taxon>Liliopsida</taxon>
        <taxon>Dioscoreales</taxon>
        <taxon>Dioscoreaceae</taxon>
        <taxon>Dioscorea</taxon>
    </lineage>
</organism>
<keyword evidence="5 9" id="KW-0378">Hydrolase</keyword>
<evidence type="ECO:0000256" key="2">
    <source>
        <dbReference type="ARBA" id="ARBA00011073"/>
    </source>
</evidence>
<dbReference type="Gene3D" id="2.60.40.2310">
    <property type="match status" value="1"/>
</dbReference>
<dbReference type="GO" id="GO:0004252">
    <property type="term" value="F:serine-type endopeptidase activity"/>
    <property type="evidence" value="ECO:0007669"/>
    <property type="project" value="UniProtKB-UniRule"/>
</dbReference>
<feature type="signal peptide" evidence="11">
    <location>
        <begin position="1"/>
        <end position="28"/>
    </location>
</feature>
<gene>
    <name evidence="17" type="primary">LOC120258950</name>
</gene>
<evidence type="ECO:0000256" key="4">
    <source>
        <dbReference type="ARBA" id="ARBA00022729"/>
    </source>
</evidence>
<evidence type="ECO:0000313" key="16">
    <source>
        <dbReference type="Proteomes" id="UP001515500"/>
    </source>
</evidence>
<dbReference type="InterPro" id="IPR036852">
    <property type="entry name" value="Peptidase_S8/S53_dom_sf"/>
</dbReference>
<keyword evidence="3 9" id="KW-0645">Protease</keyword>
<dbReference type="InterPro" id="IPR023827">
    <property type="entry name" value="Peptidase_S8_Asp-AS"/>
</dbReference>
<keyword evidence="6 9" id="KW-0720">Serine protease</keyword>
<dbReference type="Gene3D" id="3.30.70.80">
    <property type="entry name" value="Peptidase S8 propeptide/proteinase inhibitor I9"/>
    <property type="match status" value="1"/>
</dbReference>
<dbReference type="Gene3D" id="3.40.50.200">
    <property type="entry name" value="Peptidase S8/S53 domain"/>
    <property type="match status" value="1"/>
</dbReference>
<dbReference type="GO" id="GO:0006508">
    <property type="term" value="P:proteolysis"/>
    <property type="evidence" value="ECO:0007669"/>
    <property type="project" value="UniProtKB-KW"/>
</dbReference>
<dbReference type="InterPro" id="IPR037045">
    <property type="entry name" value="S8pro/Inhibitor_I9_sf"/>
</dbReference>
<dbReference type="Proteomes" id="UP001515500">
    <property type="component" value="Chromosome 1"/>
</dbReference>
<feature type="active site" description="Charge relay system" evidence="8 9">
    <location>
        <position position="160"/>
    </location>
</feature>
<dbReference type="SUPFAM" id="SSF52743">
    <property type="entry name" value="Subtilisin-like"/>
    <property type="match status" value="1"/>
</dbReference>
<proteinExistence type="inferred from homology"/>
<feature type="domain" description="Subtilisin-like protease fibronectin type-III" evidence="15">
    <location>
        <begin position="671"/>
        <end position="770"/>
    </location>
</feature>
<dbReference type="InterPro" id="IPR022398">
    <property type="entry name" value="Peptidase_S8_His-AS"/>
</dbReference>
<dbReference type="Pfam" id="PF02225">
    <property type="entry name" value="PA"/>
    <property type="match status" value="1"/>
</dbReference>
<comment type="similarity">
    <text evidence="2 9 10">Belongs to the peptidase S8 family.</text>
</comment>
<dbReference type="InterPro" id="IPR023828">
    <property type="entry name" value="Peptidase_S8_Ser-AS"/>
</dbReference>
<evidence type="ECO:0000256" key="1">
    <source>
        <dbReference type="ARBA" id="ARBA00004613"/>
    </source>
</evidence>
<dbReference type="Gene3D" id="3.50.30.30">
    <property type="match status" value="1"/>
</dbReference>
<keyword evidence="16" id="KW-1185">Reference proteome</keyword>
<evidence type="ECO:0000256" key="9">
    <source>
        <dbReference type="PROSITE-ProRule" id="PRU01240"/>
    </source>
</evidence>
<dbReference type="PROSITE" id="PS00138">
    <property type="entry name" value="SUBTILASE_SER"/>
    <property type="match status" value="1"/>
</dbReference>
<dbReference type="InterPro" id="IPR041469">
    <property type="entry name" value="Subtilisin-like_FN3"/>
</dbReference>
<dbReference type="InterPro" id="IPR045051">
    <property type="entry name" value="SBT"/>
</dbReference>
<keyword evidence="4 11" id="KW-0732">Signal</keyword>
<evidence type="ECO:0000256" key="11">
    <source>
        <dbReference type="SAM" id="SignalP"/>
    </source>
</evidence>
<name>A0AB40B6P1_DIOCR</name>
<dbReference type="RefSeq" id="XP_039122373.1">
    <property type="nucleotide sequence ID" value="XM_039266439.1"/>
</dbReference>
<dbReference type="Pfam" id="PF00082">
    <property type="entry name" value="Peptidase_S8"/>
    <property type="match status" value="1"/>
</dbReference>
<accession>A0AB40B6P1</accession>
<evidence type="ECO:0000256" key="5">
    <source>
        <dbReference type="ARBA" id="ARBA00022801"/>
    </source>
</evidence>
<dbReference type="PRINTS" id="PR00723">
    <property type="entry name" value="SUBTILISIN"/>
</dbReference>
<evidence type="ECO:0000256" key="3">
    <source>
        <dbReference type="ARBA" id="ARBA00022670"/>
    </source>
</evidence>
<evidence type="ECO:0000256" key="6">
    <source>
        <dbReference type="ARBA" id="ARBA00022825"/>
    </source>
</evidence>
<evidence type="ECO:0000259" key="12">
    <source>
        <dbReference type="Pfam" id="PF00082"/>
    </source>
</evidence>
<feature type="active site" description="Charge relay system" evidence="8 9">
    <location>
        <position position="218"/>
    </location>
</feature>
<keyword evidence="7" id="KW-0325">Glycoprotein</keyword>
<dbReference type="Pfam" id="PF05922">
    <property type="entry name" value="Inhibitor_I9"/>
    <property type="match status" value="1"/>
</dbReference>
<sequence>MGEIKDGCPSLLVFVFFLSLNIVLLVHGQLLPIVSDRRENTSQIQTFIVHVLKPEGSNFLGGEGLENWHKSFLPNTTLDTGEPRLLFSYKEAISGFAARLTPEEVRDMEKMDGFLRANPSRTLHLQTTYTHDFLNLSTLFGAWSTSNSFYGEGIIIGVLDTGIHMPHPSFDDTGMPPRPAGWNVSCYLQTPCNDKVIAAQSFDTANSTTPATDIDQGHGTHVAGIAAGNFVDNAEVLDQALGRAAGMAPRAFISVYKVCWKPGGCGSAGVLAAIDKAMQDGVHILQMSFGARPPNLPTSFTEDDVAVATFSAMQKGIFPCTAAGNNGPDPKTLSHAAPWDMVVGATTTDRRIRATVTLGNGTQFHGESAYQPNMVTNQFYPLVFPGSNGQHSQLYCFNNSLNGTDVRDKIVMCNIGGLDNIEKGKVVRNAGGAGMILMNFERLGYTTFSDAHHLPVSHVSYKDAIQIKDYIISNSTPTAKITFGGTIFDIHPSPALAYFSSRGPAKYNGNIVKPDVTAPGVNILSAWPLEVGPFPSGLKIKTFNFESGTSMATPHVSGIVALIMSKLKNDNKRQWSTSEIQSALITTANTFDLDGKPIFDEATLNDRANILQRGAGQVNVAKAMDPGLVYNIEPDDYVAYLCGIFSNNSQDVQIFTKNNTQNCTRSISGEQLNYPSIGIQMASRSASTTISRTLTNVGDAREIYNATFIEPPFVRIYLSHYQLSFTRLEQKFTYSITLTMNGSHPGLGVIGEGELSWVSSKHNVTSPIYIAF</sequence>
<feature type="active site" description="Charge relay system" evidence="8 9">
    <location>
        <position position="550"/>
    </location>
</feature>
<dbReference type="InterPro" id="IPR000209">
    <property type="entry name" value="Peptidase_S8/S53_dom"/>
</dbReference>
<feature type="chain" id="PRO_5044203189" evidence="11">
    <location>
        <begin position="29"/>
        <end position="772"/>
    </location>
</feature>
<dbReference type="FunFam" id="3.50.30.30:FF:000005">
    <property type="entry name" value="subtilisin-like protease SBT1.5"/>
    <property type="match status" value="1"/>
</dbReference>
<evidence type="ECO:0000313" key="17">
    <source>
        <dbReference type="RefSeq" id="XP_039122373.1"/>
    </source>
</evidence>
<dbReference type="PROSITE" id="PS51892">
    <property type="entry name" value="SUBTILASE"/>
    <property type="match status" value="1"/>
</dbReference>
<reference evidence="17" key="2">
    <citation type="submission" date="2025-08" db="UniProtKB">
        <authorList>
            <consortium name="RefSeq"/>
        </authorList>
    </citation>
    <scope>IDENTIFICATION</scope>
</reference>
<comment type="subcellular location">
    <subcellularLocation>
        <location evidence="1">Secreted</location>
    </subcellularLocation>
</comment>
<feature type="domain" description="PA" evidence="13">
    <location>
        <begin position="380"/>
        <end position="466"/>
    </location>
</feature>
<evidence type="ECO:0000259" key="13">
    <source>
        <dbReference type="Pfam" id="PF02225"/>
    </source>
</evidence>
<dbReference type="InterPro" id="IPR015500">
    <property type="entry name" value="Peptidase_S8_subtilisin-rel"/>
</dbReference>
<dbReference type="PANTHER" id="PTHR10795">
    <property type="entry name" value="PROPROTEIN CONVERTASE SUBTILISIN/KEXIN"/>
    <property type="match status" value="1"/>
</dbReference>
<feature type="domain" description="Peptidase S8/S53" evidence="12">
    <location>
        <begin position="151"/>
        <end position="589"/>
    </location>
</feature>
<dbReference type="GO" id="GO:0005576">
    <property type="term" value="C:extracellular region"/>
    <property type="evidence" value="ECO:0007669"/>
    <property type="project" value="UniProtKB-SubCell"/>
</dbReference>
<dbReference type="AlphaFoldDB" id="A0AB40B6P1"/>
<dbReference type="InterPro" id="IPR034197">
    <property type="entry name" value="Peptidases_S8_3"/>
</dbReference>
<dbReference type="CDD" id="cd04852">
    <property type="entry name" value="Peptidases_S8_3"/>
    <property type="match status" value="1"/>
</dbReference>
<evidence type="ECO:0000259" key="14">
    <source>
        <dbReference type="Pfam" id="PF05922"/>
    </source>
</evidence>
<dbReference type="PROSITE" id="PS00136">
    <property type="entry name" value="SUBTILASE_ASP"/>
    <property type="match status" value="1"/>
</dbReference>
<evidence type="ECO:0000256" key="7">
    <source>
        <dbReference type="ARBA" id="ARBA00023180"/>
    </source>
</evidence>
<feature type="domain" description="Inhibitor I9" evidence="14">
    <location>
        <begin position="63"/>
        <end position="126"/>
    </location>
</feature>
<dbReference type="GeneID" id="120258950"/>
<evidence type="ECO:0000259" key="15">
    <source>
        <dbReference type="Pfam" id="PF17766"/>
    </source>
</evidence>
<reference evidence="16" key="1">
    <citation type="submission" date="2025-05" db="UniProtKB">
        <authorList>
            <consortium name="RefSeq"/>
        </authorList>
    </citation>
    <scope>NUCLEOTIDE SEQUENCE [LARGE SCALE GENOMIC DNA]</scope>
</reference>